<dbReference type="Proteomes" id="UP000054248">
    <property type="component" value="Unassembled WGS sequence"/>
</dbReference>
<evidence type="ECO:0000259" key="1">
    <source>
        <dbReference type="Pfam" id="PF24764"/>
    </source>
</evidence>
<reference evidence="2 3" key="1">
    <citation type="submission" date="2014-04" db="EMBL/GenBank/DDBJ databases">
        <authorList>
            <consortium name="DOE Joint Genome Institute"/>
            <person name="Kuo A."/>
            <person name="Girlanda M."/>
            <person name="Perotto S."/>
            <person name="Kohler A."/>
            <person name="Nagy L.G."/>
            <person name="Floudas D."/>
            <person name="Copeland A."/>
            <person name="Barry K.W."/>
            <person name="Cichocki N."/>
            <person name="Veneault-Fourrey C."/>
            <person name="LaButti K."/>
            <person name="Lindquist E.A."/>
            <person name="Lipzen A."/>
            <person name="Lundell T."/>
            <person name="Morin E."/>
            <person name="Murat C."/>
            <person name="Sun H."/>
            <person name="Tunlid A."/>
            <person name="Henrissat B."/>
            <person name="Grigoriev I.V."/>
            <person name="Hibbett D.S."/>
            <person name="Martin F."/>
            <person name="Nordberg H.P."/>
            <person name="Cantor M.N."/>
            <person name="Hua S.X."/>
        </authorList>
    </citation>
    <scope>NUCLEOTIDE SEQUENCE [LARGE SCALE GENOMIC DNA]</scope>
    <source>
        <strain evidence="2 3">MUT 4182</strain>
    </source>
</reference>
<organism evidence="2 3">
    <name type="scientific">Tulasnella calospora MUT 4182</name>
    <dbReference type="NCBI Taxonomy" id="1051891"/>
    <lineage>
        <taxon>Eukaryota</taxon>
        <taxon>Fungi</taxon>
        <taxon>Dikarya</taxon>
        <taxon>Basidiomycota</taxon>
        <taxon>Agaricomycotina</taxon>
        <taxon>Agaricomycetes</taxon>
        <taxon>Cantharellales</taxon>
        <taxon>Tulasnellaceae</taxon>
        <taxon>Tulasnella</taxon>
    </lineage>
</organism>
<proteinExistence type="predicted"/>
<name>A0A0C3QDV5_9AGAM</name>
<dbReference type="Pfam" id="PF24764">
    <property type="entry name" value="rva_4"/>
    <property type="match status" value="1"/>
</dbReference>
<gene>
    <name evidence="2" type="ORF">M407DRAFT_44189</name>
</gene>
<accession>A0A0C3QDV5</accession>
<dbReference type="AlphaFoldDB" id="A0A0C3QDV5"/>
<dbReference type="STRING" id="1051891.A0A0C3QDV5"/>
<dbReference type="HOGENOM" id="CLU_177206_0_0_1"/>
<evidence type="ECO:0000313" key="2">
    <source>
        <dbReference type="EMBL" id="KIO23856.1"/>
    </source>
</evidence>
<feature type="non-terminal residue" evidence="2">
    <location>
        <position position="1"/>
    </location>
</feature>
<dbReference type="PANTHER" id="PTHR46791:SF5">
    <property type="entry name" value="CLR5 DOMAIN-CONTAINING PROTEIN-RELATED"/>
    <property type="match status" value="1"/>
</dbReference>
<dbReference type="InterPro" id="IPR058913">
    <property type="entry name" value="Integrase_dom_put"/>
</dbReference>
<dbReference type="EMBL" id="KN823074">
    <property type="protein sequence ID" value="KIO23856.1"/>
    <property type="molecule type" value="Genomic_DNA"/>
</dbReference>
<feature type="non-terminal residue" evidence="2">
    <location>
        <position position="66"/>
    </location>
</feature>
<feature type="domain" description="Integrase core" evidence="1">
    <location>
        <begin position="31"/>
        <end position="66"/>
    </location>
</feature>
<protein>
    <recommendedName>
        <fullName evidence="1">Integrase core domain-containing protein</fullName>
    </recommendedName>
</protein>
<dbReference type="OrthoDB" id="2686689at2759"/>
<sequence>VETRCVILSANLMAFINEPLRWKQAILRWTYSVPFPNSLWHIDGHHKLIRWKIVTHGGIDGKSRLV</sequence>
<reference evidence="3" key="2">
    <citation type="submission" date="2015-01" db="EMBL/GenBank/DDBJ databases">
        <title>Evolutionary Origins and Diversification of the Mycorrhizal Mutualists.</title>
        <authorList>
            <consortium name="DOE Joint Genome Institute"/>
            <consortium name="Mycorrhizal Genomics Consortium"/>
            <person name="Kohler A."/>
            <person name="Kuo A."/>
            <person name="Nagy L.G."/>
            <person name="Floudas D."/>
            <person name="Copeland A."/>
            <person name="Barry K.W."/>
            <person name="Cichocki N."/>
            <person name="Veneault-Fourrey C."/>
            <person name="LaButti K."/>
            <person name="Lindquist E.A."/>
            <person name="Lipzen A."/>
            <person name="Lundell T."/>
            <person name="Morin E."/>
            <person name="Murat C."/>
            <person name="Riley R."/>
            <person name="Ohm R."/>
            <person name="Sun H."/>
            <person name="Tunlid A."/>
            <person name="Henrissat B."/>
            <person name="Grigoriev I.V."/>
            <person name="Hibbett D.S."/>
            <person name="Martin F."/>
        </authorList>
    </citation>
    <scope>NUCLEOTIDE SEQUENCE [LARGE SCALE GENOMIC DNA]</scope>
    <source>
        <strain evidence="3">MUT 4182</strain>
    </source>
</reference>
<evidence type="ECO:0000313" key="3">
    <source>
        <dbReference type="Proteomes" id="UP000054248"/>
    </source>
</evidence>
<keyword evidence="3" id="KW-1185">Reference proteome</keyword>
<dbReference type="PANTHER" id="PTHR46791">
    <property type="entry name" value="EXPRESSED PROTEIN"/>
    <property type="match status" value="1"/>
</dbReference>